<comment type="caution">
    <text evidence="1">The sequence shown here is derived from an EMBL/GenBank/DDBJ whole genome shotgun (WGS) entry which is preliminary data.</text>
</comment>
<keyword evidence="2" id="KW-1185">Reference proteome</keyword>
<dbReference type="Proteomes" id="UP001295684">
    <property type="component" value="Unassembled WGS sequence"/>
</dbReference>
<proteinExistence type="predicted"/>
<name>A0AAD1X6B9_EUPCR</name>
<evidence type="ECO:0000313" key="1">
    <source>
        <dbReference type="EMBL" id="CAI2359130.1"/>
    </source>
</evidence>
<dbReference type="AlphaFoldDB" id="A0AAD1X6B9"/>
<organism evidence="1 2">
    <name type="scientific">Euplotes crassus</name>
    <dbReference type="NCBI Taxonomy" id="5936"/>
    <lineage>
        <taxon>Eukaryota</taxon>
        <taxon>Sar</taxon>
        <taxon>Alveolata</taxon>
        <taxon>Ciliophora</taxon>
        <taxon>Intramacronucleata</taxon>
        <taxon>Spirotrichea</taxon>
        <taxon>Hypotrichia</taxon>
        <taxon>Euplotida</taxon>
        <taxon>Euplotidae</taxon>
        <taxon>Moneuplotes</taxon>
    </lineage>
</organism>
<gene>
    <name evidence="1" type="ORF">ECRASSUSDP1_LOCUS415</name>
</gene>
<sequence length="258" mass="30211">MENLLHWKIKDNCCLSGLSDSPEIPDWSGVEIPEDAGVRQSGCSNSLFELPPNLFDGDLLDLKEFEEFCLDKSEFSNVKEKDVIKENIQDESTASVPLQNFTTAVNQPEETKIGKEIQTRWGRKQDEILFKTIREMEQQQIITLDELLNWDHTLTLKDNEAIQELCIRSQWKAHPGKLLTRIQSLSKHEFSFREIKKLKQILRRKYNYKNIDYNEVIYGFPGKSMAALKKMINQIKDSFKNQSLCDLKGKRKWRKQRN</sequence>
<reference evidence="1" key="1">
    <citation type="submission" date="2023-07" db="EMBL/GenBank/DDBJ databases">
        <authorList>
            <consortium name="AG Swart"/>
            <person name="Singh M."/>
            <person name="Singh A."/>
            <person name="Seah K."/>
            <person name="Emmerich C."/>
        </authorList>
    </citation>
    <scope>NUCLEOTIDE SEQUENCE</scope>
    <source>
        <strain evidence="1">DP1</strain>
    </source>
</reference>
<accession>A0AAD1X6B9</accession>
<dbReference type="EMBL" id="CAMPGE010000385">
    <property type="protein sequence ID" value="CAI2359130.1"/>
    <property type="molecule type" value="Genomic_DNA"/>
</dbReference>
<evidence type="ECO:0000313" key="2">
    <source>
        <dbReference type="Proteomes" id="UP001295684"/>
    </source>
</evidence>
<protein>
    <submittedName>
        <fullName evidence="1">Uncharacterized protein</fullName>
    </submittedName>
</protein>